<evidence type="ECO:0000256" key="7">
    <source>
        <dbReference type="ARBA" id="ARBA00023136"/>
    </source>
</evidence>
<keyword evidence="6 11" id="KW-0297">G-protein coupled receptor</keyword>
<comment type="subcellular location">
    <subcellularLocation>
        <location evidence="1">Cell membrane</location>
        <topology evidence="1">Multi-pass membrane protein</topology>
    </subcellularLocation>
</comment>
<dbReference type="InterPro" id="IPR017452">
    <property type="entry name" value="GPCR_Rhodpsn_7TM"/>
</dbReference>
<dbReference type="PROSITE" id="PS50262">
    <property type="entry name" value="G_PROTEIN_RECEP_F1_2"/>
    <property type="match status" value="1"/>
</dbReference>
<dbReference type="GO" id="GO:0005886">
    <property type="term" value="C:plasma membrane"/>
    <property type="evidence" value="ECO:0007669"/>
    <property type="project" value="UniProtKB-SubCell"/>
</dbReference>
<comment type="similarity">
    <text evidence="2 11">Belongs to the G-protein coupled receptor 1 family.</text>
</comment>
<feature type="compositionally biased region" description="Basic and acidic residues" evidence="12">
    <location>
        <begin position="282"/>
        <end position="303"/>
    </location>
</feature>
<keyword evidence="8 11" id="KW-0675">Receptor</keyword>
<evidence type="ECO:0000256" key="9">
    <source>
        <dbReference type="ARBA" id="ARBA00023180"/>
    </source>
</evidence>
<name>A0AAW2HTF7_9NEOP</name>
<dbReference type="GO" id="GO:0001973">
    <property type="term" value="P:G protein-coupled adenosine receptor signaling pathway"/>
    <property type="evidence" value="ECO:0007669"/>
    <property type="project" value="TreeGrafter"/>
</dbReference>
<evidence type="ECO:0000256" key="8">
    <source>
        <dbReference type="ARBA" id="ARBA00023170"/>
    </source>
</evidence>
<dbReference type="PRINTS" id="PR00237">
    <property type="entry name" value="GPCRRHODOPSN"/>
</dbReference>
<comment type="caution">
    <text evidence="15">The sequence shown here is derived from an EMBL/GenBank/DDBJ whole genome shotgun (WGS) entry which is preliminary data.</text>
</comment>
<dbReference type="GO" id="GO:0004930">
    <property type="term" value="F:G protein-coupled receptor activity"/>
    <property type="evidence" value="ECO:0007669"/>
    <property type="project" value="UniProtKB-KW"/>
</dbReference>
<keyword evidence="3" id="KW-1003">Cell membrane</keyword>
<dbReference type="Gene3D" id="1.20.1070.10">
    <property type="entry name" value="Rhodopsin 7-helix transmembrane proteins"/>
    <property type="match status" value="1"/>
</dbReference>
<sequence>MASIGLPRNFYLCLFTVSLLIVLCTISIFCLVAVSIDRYWAILHPMSYSRNVSSRTAIGIIIVCWLAGTLVGFLPLLGWNEGGSLDGKCLFVKVMDYDYLVFLYFATIIIPAILLAAFYTHIYRVVLNQLRQIVMLSPRGQPGSPGRSSGVMLRMLGAAQKREVKATQNLAIIVLFFIICWIPLYTINCVKAFCKDCEISQTLTNSCIILSHLNSSFNPFLYAYHLKDFRVALRSLLFGNKTILGKTRSAPHLPRGISIHIQRPVRDGAAIANSPNHSKSSANKETESACSEKEEISDSKDQNRIWSTMEIRGEDGDGTDGNRFGHATDDDVFVNAGESSPDGIGNLSRTLHSRSRSLQHLRSDAARCTRYCSESVSDKH</sequence>
<gene>
    <name evidence="15" type="ORF">PYX00_005685</name>
</gene>
<keyword evidence="9" id="KW-0325">Glycoprotein</keyword>
<feature type="transmembrane region" description="Helical" evidence="13">
    <location>
        <begin position="12"/>
        <end position="36"/>
    </location>
</feature>
<dbReference type="PANTHER" id="PTHR24246:SF27">
    <property type="entry name" value="ADENOSINE RECEPTOR, ISOFORM A"/>
    <property type="match status" value="1"/>
</dbReference>
<feature type="transmembrane region" description="Helical" evidence="13">
    <location>
        <begin position="57"/>
        <end position="79"/>
    </location>
</feature>
<dbReference type="EMBL" id="JARGDH010000003">
    <property type="protein sequence ID" value="KAL0272863.1"/>
    <property type="molecule type" value="Genomic_DNA"/>
</dbReference>
<protein>
    <recommendedName>
        <fullName evidence="14">G-protein coupled receptors family 1 profile domain-containing protein</fullName>
    </recommendedName>
</protein>
<feature type="transmembrane region" description="Helical" evidence="13">
    <location>
        <begin position="170"/>
        <end position="187"/>
    </location>
</feature>
<dbReference type="PROSITE" id="PS00237">
    <property type="entry name" value="G_PROTEIN_RECEP_F1_1"/>
    <property type="match status" value="1"/>
</dbReference>
<dbReference type="InterPro" id="IPR000276">
    <property type="entry name" value="GPCR_Rhodpsn"/>
</dbReference>
<evidence type="ECO:0000256" key="12">
    <source>
        <dbReference type="SAM" id="MobiDB-lite"/>
    </source>
</evidence>
<evidence type="ECO:0000256" key="3">
    <source>
        <dbReference type="ARBA" id="ARBA00022475"/>
    </source>
</evidence>
<evidence type="ECO:0000259" key="14">
    <source>
        <dbReference type="PROSITE" id="PS50262"/>
    </source>
</evidence>
<evidence type="ECO:0000256" key="5">
    <source>
        <dbReference type="ARBA" id="ARBA00022989"/>
    </source>
</evidence>
<feature type="domain" description="G-protein coupled receptors family 1 profile" evidence="14">
    <location>
        <begin position="1"/>
        <end position="222"/>
    </location>
</feature>
<reference evidence="15" key="1">
    <citation type="journal article" date="2024" name="Gigascience">
        <title>Chromosome-level genome of the poultry shaft louse Menopon gallinae provides insight into the host-switching and adaptive evolution of parasitic lice.</title>
        <authorList>
            <person name="Xu Y."/>
            <person name="Ma L."/>
            <person name="Liu S."/>
            <person name="Liang Y."/>
            <person name="Liu Q."/>
            <person name="He Z."/>
            <person name="Tian L."/>
            <person name="Duan Y."/>
            <person name="Cai W."/>
            <person name="Li H."/>
            <person name="Song F."/>
        </authorList>
    </citation>
    <scope>NUCLEOTIDE SEQUENCE</scope>
    <source>
        <strain evidence="15">Cailab_2023a</strain>
    </source>
</reference>
<evidence type="ECO:0000256" key="4">
    <source>
        <dbReference type="ARBA" id="ARBA00022692"/>
    </source>
</evidence>
<evidence type="ECO:0000256" key="10">
    <source>
        <dbReference type="ARBA" id="ARBA00023224"/>
    </source>
</evidence>
<feature type="region of interest" description="Disordered" evidence="12">
    <location>
        <begin position="270"/>
        <end position="303"/>
    </location>
</feature>
<keyword evidence="5 13" id="KW-1133">Transmembrane helix</keyword>
<dbReference type="Pfam" id="PF00001">
    <property type="entry name" value="7tm_1"/>
    <property type="match status" value="1"/>
</dbReference>
<evidence type="ECO:0000313" key="15">
    <source>
        <dbReference type="EMBL" id="KAL0272863.1"/>
    </source>
</evidence>
<evidence type="ECO:0000256" key="2">
    <source>
        <dbReference type="ARBA" id="ARBA00010663"/>
    </source>
</evidence>
<keyword evidence="4 11" id="KW-0812">Transmembrane</keyword>
<evidence type="ECO:0000256" key="11">
    <source>
        <dbReference type="RuleBase" id="RU000688"/>
    </source>
</evidence>
<evidence type="ECO:0000256" key="13">
    <source>
        <dbReference type="SAM" id="Phobius"/>
    </source>
</evidence>
<proteinExistence type="inferred from homology"/>
<dbReference type="GO" id="GO:0007189">
    <property type="term" value="P:adenylate cyclase-activating G protein-coupled receptor signaling pathway"/>
    <property type="evidence" value="ECO:0007669"/>
    <property type="project" value="TreeGrafter"/>
</dbReference>
<evidence type="ECO:0000256" key="6">
    <source>
        <dbReference type="ARBA" id="ARBA00023040"/>
    </source>
</evidence>
<feature type="transmembrane region" description="Helical" evidence="13">
    <location>
        <begin position="99"/>
        <end position="122"/>
    </location>
</feature>
<dbReference type="AlphaFoldDB" id="A0AAW2HTF7"/>
<dbReference type="SUPFAM" id="SSF81321">
    <property type="entry name" value="Family A G protein-coupled receptor-like"/>
    <property type="match status" value="1"/>
</dbReference>
<organism evidence="15">
    <name type="scientific">Menopon gallinae</name>
    <name type="common">poultry shaft louse</name>
    <dbReference type="NCBI Taxonomy" id="328185"/>
    <lineage>
        <taxon>Eukaryota</taxon>
        <taxon>Metazoa</taxon>
        <taxon>Ecdysozoa</taxon>
        <taxon>Arthropoda</taxon>
        <taxon>Hexapoda</taxon>
        <taxon>Insecta</taxon>
        <taxon>Pterygota</taxon>
        <taxon>Neoptera</taxon>
        <taxon>Paraneoptera</taxon>
        <taxon>Psocodea</taxon>
        <taxon>Troctomorpha</taxon>
        <taxon>Phthiraptera</taxon>
        <taxon>Amblycera</taxon>
        <taxon>Menoponidae</taxon>
        <taxon>Menopon</taxon>
    </lineage>
</organism>
<evidence type="ECO:0000256" key="1">
    <source>
        <dbReference type="ARBA" id="ARBA00004651"/>
    </source>
</evidence>
<keyword evidence="10 11" id="KW-0807">Transducer</keyword>
<accession>A0AAW2HTF7</accession>
<keyword evidence="7 13" id="KW-0472">Membrane</keyword>
<dbReference type="PANTHER" id="PTHR24246">
    <property type="entry name" value="OLFACTORY RECEPTOR AND ADENOSINE RECEPTOR"/>
    <property type="match status" value="1"/>
</dbReference>